<keyword evidence="3" id="KW-1185">Reference proteome</keyword>
<feature type="coiled-coil region" evidence="1">
    <location>
        <begin position="16"/>
        <end position="43"/>
    </location>
</feature>
<proteinExistence type="predicted"/>
<sequence length="45" mass="5187">MSLYLSHAIISGENHANTWQNKVDQALVKNSQYKKEIANNEQQKN</sequence>
<keyword evidence="1" id="KW-0175">Coiled coil</keyword>
<evidence type="ECO:0000313" key="2">
    <source>
        <dbReference type="EMBL" id="MFD1465815.1"/>
    </source>
</evidence>
<reference evidence="3" key="1">
    <citation type="journal article" date="2019" name="Int. J. Syst. Evol. Microbiol.">
        <title>The Global Catalogue of Microorganisms (GCM) 10K type strain sequencing project: providing services to taxonomists for standard genome sequencing and annotation.</title>
        <authorList>
            <consortium name="The Broad Institute Genomics Platform"/>
            <consortium name="The Broad Institute Genome Sequencing Center for Infectious Disease"/>
            <person name="Wu L."/>
            <person name="Ma J."/>
        </authorList>
    </citation>
    <scope>NUCLEOTIDE SEQUENCE [LARGE SCALE GENOMIC DNA]</scope>
    <source>
        <strain evidence="3">CCM 8951</strain>
    </source>
</reference>
<dbReference type="Proteomes" id="UP001597244">
    <property type="component" value="Unassembled WGS sequence"/>
</dbReference>
<name>A0ABW4DMC8_9LACO</name>
<evidence type="ECO:0000313" key="3">
    <source>
        <dbReference type="Proteomes" id="UP001597244"/>
    </source>
</evidence>
<accession>A0ABW4DMC8</accession>
<comment type="caution">
    <text evidence="2">The sequence shown here is derived from an EMBL/GenBank/DDBJ whole genome shotgun (WGS) entry which is preliminary data.</text>
</comment>
<dbReference type="EMBL" id="JBHTOF010000084">
    <property type="protein sequence ID" value="MFD1465815.1"/>
    <property type="molecule type" value="Genomic_DNA"/>
</dbReference>
<evidence type="ECO:0000256" key="1">
    <source>
        <dbReference type="SAM" id="Coils"/>
    </source>
</evidence>
<organism evidence="2 3">
    <name type="scientific">Lapidilactobacillus mulanensis</name>
    <dbReference type="NCBI Taxonomy" id="2485999"/>
    <lineage>
        <taxon>Bacteria</taxon>
        <taxon>Bacillati</taxon>
        <taxon>Bacillota</taxon>
        <taxon>Bacilli</taxon>
        <taxon>Lactobacillales</taxon>
        <taxon>Lactobacillaceae</taxon>
        <taxon>Lapidilactobacillus</taxon>
    </lineage>
</organism>
<gene>
    <name evidence="2" type="ORF">ACFQ4L_07050</name>
</gene>
<protein>
    <submittedName>
        <fullName evidence="2">Uncharacterized protein</fullName>
    </submittedName>
</protein>